<comment type="caution">
    <text evidence="1">The sequence shown here is derived from an EMBL/GenBank/DDBJ whole genome shotgun (WGS) entry which is preliminary data.</text>
</comment>
<dbReference type="EMBL" id="JABSTQ010009743">
    <property type="protein sequence ID" value="KAG0426232.1"/>
    <property type="molecule type" value="Genomic_DNA"/>
</dbReference>
<protein>
    <submittedName>
        <fullName evidence="1">Uncharacterized protein</fullName>
    </submittedName>
</protein>
<evidence type="ECO:0000313" key="2">
    <source>
        <dbReference type="Proteomes" id="UP000805193"/>
    </source>
</evidence>
<proteinExistence type="predicted"/>
<keyword evidence="2" id="KW-1185">Reference proteome</keyword>
<accession>A0AC60Q012</accession>
<sequence>MPSSGCRPTAALEGMRRRIAWWLWPRATTLVRPPAWLRSRTHDSCLEHVERKFALLNQAEPGLSPYPCSLRPHRDAFELPEETFRRQYRLAKNVVRWLCDELREEPELRRLRGSWTVMTVEQQVLCALRFYATGSFQGMVASDEHIARDQATVSIVVRAVSLAIVQDDVERGFQRLGRIPGVIGCVDGTMIAIVGPSQNDPTVTKAAYWCRKQYYALDVMSIDPRYPGSVHDSFAWRYSWLRSNFEQGRLVDDGRFLLALLIPR</sequence>
<organism evidence="1 2">
    <name type="scientific">Ixodes persulcatus</name>
    <name type="common">Taiga tick</name>
    <dbReference type="NCBI Taxonomy" id="34615"/>
    <lineage>
        <taxon>Eukaryota</taxon>
        <taxon>Metazoa</taxon>
        <taxon>Ecdysozoa</taxon>
        <taxon>Arthropoda</taxon>
        <taxon>Chelicerata</taxon>
        <taxon>Arachnida</taxon>
        <taxon>Acari</taxon>
        <taxon>Parasitiformes</taxon>
        <taxon>Ixodida</taxon>
        <taxon>Ixodoidea</taxon>
        <taxon>Ixodidae</taxon>
        <taxon>Ixodinae</taxon>
        <taxon>Ixodes</taxon>
    </lineage>
</organism>
<name>A0AC60Q012_IXOPE</name>
<reference evidence="1 2" key="1">
    <citation type="journal article" date="2020" name="Cell">
        <title>Large-Scale Comparative Analyses of Tick Genomes Elucidate Their Genetic Diversity and Vector Capacities.</title>
        <authorList>
            <consortium name="Tick Genome and Microbiome Consortium (TIGMIC)"/>
            <person name="Jia N."/>
            <person name="Wang J."/>
            <person name="Shi W."/>
            <person name="Du L."/>
            <person name="Sun Y."/>
            <person name="Zhan W."/>
            <person name="Jiang J.F."/>
            <person name="Wang Q."/>
            <person name="Zhang B."/>
            <person name="Ji P."/>
            <person name="Bell-Sakyi L."/>
            <person name="Cui X.M."/>
            <person name="Yuan T.T."/>
            <person name="Jiang B.G."/>
            <person name="Yang W.F."/>
            <person name="Lam T.T."/>
            <person name="Chang Q.C."/>
            <person name="Ding S.J."/>
            <person name="Wang X.J."/>
            <person name="Zhu J.G."/>
            <person name="Ruan X.D."/>
            <person name="Zhao L."/>
            <person name="Wei J.T."/>
            <person name="Ye R.Z."/>
            <person name="Que T.C."/>
            <person name="Du C.H."/>
            <person name="Zhou Y.H."/>
            <person name="Cheng J.X."/>
            <person name="Dai P.F."/>
            <person name="Guo W.B."/>
            <person name="Han X.H."/>
            <person name="Huang E.J."/>
            <person name="Li L.F."/>
            <person name="Wei W."/>
            <person name="Gao Y.C."/>
            <person name="Liu J.Z."/>
            <person name="Shao H.Z."/>
            <person name="Wang X."/>
            <person name="Wang C.C."/>
            <person name="Yang T.C."/>
            <person name="Huo Q.B."/>
            <person name="Li W."/>
            <person name="Chen H.Y."/>
            <person name="Chen S.E."/>
            <person name="Zhou L.G."/>
            <person name="Ni X.B."/>
            <person name="Tian J.H."/>
            <person name="Sheng Y."/>
            <person name="Liu T."/>
            <person name="Pan Y.S."/>
            <person name="Xia L.Y."/>
            <person name="Li J."/>
            <person name="Zhao F."/>
            <person name="Cao W.C."/>
        </authorList>
    </citation>
    <scope>NUCLEOTIDE SEQUENCE [LARGE SCALE GENOMIC DNA]</scope>
    <source>
        <strain evidence="1">Iper-2018</strain>
    </source>
</reference>
<evidence type="ECO:0000313" key="1">
    <source>
        <dbReference type="EMBL" id="KAG0426232.1"/>
    </source>
</evidence>
<gene>
    <name evidence="1" type="ORF">HPB47_026648</name>
</gene>
<dbReference type="Proteomes" id="UP000805193">
    <property type="component" value="Unassembled WGS sequence"/>
</dbReference>